<dbReference type="AlphaFoldDB" id="A0A5A9W8C2"/>
<dbReference type="Proteomes" id="UP000325302">
    <property type="component" value="Unassembled WGS sequence"/>
</dbReference>
<accession>A0A5A9W8C2</accession>
<keyword evidence="2" id="KW-1185">Reference proteome</keyword>
<comment type="caution">
    <text evidence="1">The sequence shown here is derived from an EMBL/GenBank/DDBJ whole genome shotgun (WGS) entry which is preliminary data.</text>
</comment>
<organism evidence="1 2">
    <name type="scientific">Nitrincola tapanii</name>
    <dbReference type="NCBI Taxonomy" id="1708751"/>
    <lineage>
        <taxon>Bacteria</taxon>
        <taxon>Pseudomonadati</taxon>
        <taxon>Pseudomonadota</taxon>
        <taxon>Gammaproteobacteria</taxon>
        <taxon>Oceanospirillales</taxon>
        <taxon>Oceanospirillaceae</taxon>
        <taxon>Nitrincola</taxon>
    </lineage>
</organism>
<dbReference type="EMBL" id="SMRS01000001">
    <property type="protein sequence ID" value="KAA0876368.1"/>
    <property type="molecule type" value="Genomic_DNA"/>
</dbReference>
<gene>
    <name evidence="1" type="ORF">E1H14_01170</name>
</gene>
<evidence type="ECO:0000313" key="1">
    <source>
        <dbReference type="EMBL" id="KAA0876368.1"/>
    </source>
</evidence>
<evidence type="ECO:0008006" key="3">
    <source>
        <dbReference type="Google" id="ProtNLM"/>
    </source>
</evidence>
<reference evidence="1 2" key="1">
    <citation type="submission" date="2019-03" db="EMBL/GenBank/DDBJ databases">
        <title>Nitrincola sp. nov. isolated from an Indian soda lake.</title>
        <authorList>
            <person name="Joshi A."/>
            <person name="Thite S.V."/>
            <person name="Joseph N."/>
            <person name="Dhotre D."/>
            <person name="Moorthy M."/>
            <person name="Shouche Y.S."/>
        </authorList>
    </citation>
    <scope>NUCLEOTIDE SEQUENCE [LARGE SCALE GENOMIC DNA]</scope>
    <source>
        <strain evidence="1 2">MEB193</strain>
    </source>
</reference>
<proteinExistence type="predicted"/>
<evidence type="ECO:0000313" key="2">
    <source>
        <dbReference type="Proteomes" id="UP000325302"/>
    </source>
</evidence>
<name>A0A5A9W8C2_9GAMM</name>
<dbReference type="RefSeq" id="WP_149389617.1">
    <property type="nucleotide sequence ID" value="NZ_SMRS01000001.1"/>
</dbReference>
<sequence length="242" mass="28017">MNPSLKRFLSSELKYTTFVLSRRRLPANFLRTFLLFCGGVFLSACSSLQGVSYTERQAEVPVSARFVIHTASVDGALAAKISRMLEESLRLRSWQPVLSPEEAEYSWHLGFATQAAGTRLESQPPFFYSGLRSRQGFGQGLFWEPSFLEDFPELRTRTQYRHELWLRLERTLDQELIWQGSINEISDCDQIFVRAPLLLALLMRDFPQEKTYARERIDSRDPLVQKLRALFPEVRNWACPST</sequence>
<protein>
    <recommendedName>
        <fullName evidence="3">DUF4136 domain-containing protein</fullName>
    </recommendedName>
</protein>